<keyword evidence="3" id="KW-1185">Reference proteome</keyword>
<feature type="region of interest" description="Disordered" evidence="1">
    <location>
        <begin position="343"/>
        <end position="371"/>
    </location>
</feature>
<reference evidence="2 3" key="2">
    <citation type="submission" date="2018-11" db="EMBL/GenBank/DDBJ databases">
        <authorList>
            <consortium name="Pathogen Informatics"/>
        </authorList>
    </citation>
    <scope>NUCLEOTIDE SEQUENCE [LARGE SCALE GENOMIC DNA]</scope>
    <source>
        <strain evidence="2 3">MHpl1</strain>
    </source>
</reference>
<accession>A0A0N4W7A8</accession>
<evidence type="ECO:0000313" key="2">
    <source>
        <dbReference type="EMBL" id="VDO27645.1"/>
    </source>
</evidence>
<feature type="region of interest" description="Disordered" evidence="1">
    <location>
        <begin position="148"/>
        <end position="202"/>
    </location>
</feature>
<organism evidence="4">
    <name type="scientific">Haemonchus placei</name>
    <name type="common">Barber's pole worm</name>
    <dbReference type="NCBI Taxonomy" id="6290"/>
    <lineage>
        <taxon>Eukaryota</taxon>
        <taxon>Metazoa</taxon>
        <taxon>Ecdysozoa</taxon>
        <taxon>Nematoda</taxon>
        <taxon>Chromadorea</taxon>
        <taxon>Rhabditida</taxon>
        <taxon>Rhabditina</taxon>
        <taxon>Rhabditomorpha</taxon>
        <taxon>Strongyloidea</taxon>
        <taxon>Trichostrongylidae</taxon>
        <taxon>Haemonchus</taxon>
    </lineage>
</organism>
<dbReference type="OrthoDB" id="5872728at2759"/>
<feature type="compositionally biased region" description="Basic and acidic residues" evidence="1">
    <location>
        <begin position="345"/>
        <end position="370"/>
    </location>
</feature>
<evidence type="ECO:0000313" key="3">
    <source>
        <dbReference type="Proteomes" id="UP000268014"/>
    </source>
</evidence>
<dbReference type="Proteomes" id="UP000268014">
    <property type="component" value="Unassembled WGS sequence"/>
</dbReference>
<dbReference type="STRING" id="6290.A0A0N4W7A8"/>
<dbReference type="AlphaFoldDB" id="A0A0N4W7A8"/>
<evidence type="ECO:0000313" key="4">
    <source>
        <dbReference type="WBParaSite" id="HPLM_0000600101-mRNA-1"/>
    </source>
</evidence>
<dbReference type="WBParaSite" id="HPLM_0000600101-mRNA-1">
    <property type="protein sequence ID" value="HPLM_0000600101-mRNA-1"/>
    <property type="gene ID" value="HPLM_0000600101"/>
</dbReference>
<evidence type="ECO:0000256" key="1">
    <source>
        <dbReference type="SAM" id="MobiDB-lite"/>
    </source>
</evidence>
<feature type="compositionally biased region" description="Basic residues" evidence="1">
    <location>
        <begin position="164"/>
        <end position="180"/>
    </location>
</feature>
<proteinExistence type="predicted"/>
<reference evidence="4" key="1">
    <citation type="submission" date="2017-02" db="UniProtKB">
        <authorList>
            <consortium name="WormBaseParasite"/>
        </authorList>
    </citation>
    <scope>IDENTIFICATION</scope>
</reference>
<sequence>MEEQYNRHHIARQKKFNIEDSVWAKDYRSGAPKQAPGEVVQQCGNRLYDISVDGQIWKRHVNQLGLSVSSNPNIIETPTEVVELPLLPMSRSAYVAEEASSMLPTTTVEARPPQSMDTSTTTTTPVLQAIAGERLTRSRRPLERLMTAAKSIDGQRGGEGKTSQVKRAKGKNSHQQQRNRKVIDQDPKCSMKPVGLEQTEELRSPVVSSEGYDEWETARSEQILNLLIVSPHFCNGTFPLCNEFPCIALPRLNAKVDPCPSVSIVLKTAKAPVARVCPHPIAATTVTTLIATVGRKDATDGLAGLEISDIAGVAVVDDHSVDVVSADQNDDFEEVLNKRAKKQKAHEMQAKLDAEEKRKAREKERQERTQVKKRARYNNMKKAMTVNCYIFTSVVSQDGNVVPIVRDETSVLR</sequence>
<protein>
    <submittedName>
        <fullName evidence="4">Tudor domain-containing protein</fullName>
    </submittedName>
</protein>
<gene>
    <name evidence="2" type="ORF">HPLM_LOCUS5993</name>
</gene>
<dbReference type="EMBL" id="UZAF01016419">
    <property type="protein sequence ID" value="VDO27645.1"/>
    <property type="molecule type" value="Genomic_DNA"/>
</dbReference>
<name>A0A0N4W7A8_HAEPC</name>